<feature type="transmembrane region" description="Helical" evidence="6">
    <location>
        <begin position="248"/>
        <end position="272"/>
    </location>
</feature>
<comment type="caution">
    <text evidence="8">The sequence shown here is derived from an EMBL/GenBank/DDBJ whole genome shotgun (WGS) entry which is preliminary data.</text>
</comment>
<keyword evidence="4 6" id="KW-1133">Transmembrane helix</keyword>
<keyword evidence="9" id="KW-1185">Reference proteome</keyword>
<reference evidence="8 9" key="1">
    <citation type="submission" date="2024-03" db="EMBL/GenBank/DDBJ databases">
        <title>Human intestinal bacterial collection.</title>
        <authorList>
            <person name="Pauvert C."/>
            <person name="Hitch T.C.A."/>
            <person name="Clavel T."/>
        </authorList>
    </citation>
    <scope>NUCLEOTIDE SEQUENCE [LARGE SCALE GENOMIC DNA]</scope>
    <source>
        <strain evidence="8 9">CLA-SR-H021</strain>
    </source>
</reference>
<feature type="transmembrane region" description="Helical" evidence="6">
    <location>
        <begin position="647"/>
        <end position="665"/>
    </location>
</feature>
<feature type="domain" description="ABC3 transporter permease C-terminal" evidence="7">
    <location>
        <begin position="650"/>
        <end position="767"/>
    </location>
</feature>
<evidence type="ECO:0000256" key="4">
    <source>
        <dbReference type="ARBA" id="ARBA00022989"/>
    </source>
</evidence>
<evidence type="ECO:0000313" key="8">
    <source>
        <dbReference type="EMBL" id="MEQ2427242.1"/>
    </source>
</evidence>
<protein>
    <submittedName>
        <fullName evidence="8">FtsX-like permease family protein</fullName>
    </submittedName>
</protein>
<keyword evidence="5 6" id="KW-0472">Membrane</keyword>
<keyword evidence="2" id="KW-1003">Cell membrane</keyword>
<evidence type="ECO:0000256" key="1">
    <source>
        <dbReference type="ARBA" id="ARBA00004651"/>
    </source>
</evidence>
<keyword evidence="3 6" id="KW-0812">Transmembrane</keyword>
<comment type="subcellular location">
    <subcellularLocation>
        <location evidence="1">Cell membrane</location>
        <topology evidence="1">Multi-pass membrane protein</topology>
    </subcellularLocation>
</comment>
<sequence length="777" mass="84002">MYGKLIMNDIRKSKLVSITTAAFIVASAALTSAAAMLGMNLSGSVDHLMEEAKAVHFLQMHSGDIDVRKLQDFADTQGNVEAYQLARFLNVKGLDISIGEKSLEGSVQDNGFTTQNRTFDFLLDLNGDVIHPADGVVYVPLCYKKDGSAQIGDTLTVHGVSLTVAGFLRDSAMNADITGSKRFLVSEDTFRDLEGSGSMEYLIEFRLKDPAAFPAFQSDYFEAGLPSNGPPVISRPLLAMMNAVTDGMMIAVLVMISILVIIVAFLCIRFTLLAKIEEDYREIGVLKALGLRARDIAKLYSAKYGAIAGAACVLGFLLSFPLLAPLMGNMRIYMGDSGRGVVTPLIGALGTLTIFLVVMWYVKAVLGRFRKIPPAQAVRFGVPMEHPNAAKGFCFSENRLLPPNVFLGIKDVLSRKKLYMTMFAVLAISSLILIVPQNIYNTISARSFMTYMGVGESDISVYLSQTRTDDVRQVTADLSAALAADENVEGYTVLSGMVFSMPGTDGRVERLRVDLGDHNAFPVMYSQGGPPATDREIALSSLNARELGKTMGDGLTLIVDGREKHMTVCGIYPDITNAGKTAKASFEPGDADLMRVVIPVELRNKTEAAKTVSRYQWEFPSATVTAADEYVRQTFGGTLEAIRKASYASAAAAVLLTILVTLLFMKMLVAKDRYPIAVLKSIGFTSADIRRQYMTRSVTVALSGIICGVILADTLGEAAGGVLISSLGGTAFKFAVNPWFAYLLSPLLLGACVMVATVSGVSDIRRLKIPEHIKEAY</sequence>
<evidence type="ECO:0000256" key="5">
    <source>
        <dbReference type="ARBA" id="ARBA00023136"/>
    </source>
</evidence>
<gene>
    <name evidence="8" type="ORF">WMQ36_19955</name>
</gene>
<evidence type="ECO:0000256" key="2">
    <source>
        <dbReference type="ARBA" id="ARBA00022475"/>
    </source>
</evidence>
<evidence type="ECO:0000313" key="9">
    <source>
        <dbReference type="Proteomes" id="UP001454086"/>
    </source>
</evidence>
<evidence type="ECO:0000259" key="7">
    <source>
        <dbReference type="Pfam" id="PF02687"/>
    </source>
</evidence>
<organism evidence="8 9">
    <name type="scientific">Enterocloster hominis</name>
    <name type="common">ex Hitch et al. 2024</name>
    <dbReference type="NCBI Taxonomy" id="1917870"/>
    <lineage>
        <taxon>Bacteria</taxon>
        <taxon>Bacillati</taxon>
        <taxon>Bacillota</taxon>
        <taxon>Clostridia</taxon>
        <taxon>Lachnospirales</taxon>
        <taxon>Lachnospiraceae</taxon>
        <taxon>Enterocloster</taxon>
    </lineage>
</organism>
<dbReference type="RefSeq" id="WP_349118489.1">
    <property type="nucleotide sequence ID" value="NZ_JBBMFM010000095.1"/>
</dbReference>
<dbReference type="Pfam" id="PF02687">
    <property type="entry name" value="FtsX"/>
    <property type="match status" value="2"/>
</dbReference>
<feature type="transmembrane region" description="Helical" evidence="6">
    <location>
        <begin position="304"/>
        <end position="324"/>
    </location>
</feature>
<dbReference type="EMBL" id="JBBMFM010000095">
    <property type="protein sequence ID" value="MEQ2427242.1"/>
    <property type="molecule type" value="Genomic_DNA"/>
</dbReference>
<name>A0ABV1DC40_9FIRM</name>
<accession>A0ABV1DC40</accession>
<feature type="transmembrane region" description="Helical" evidence="6">
    <location>
        <begin position="418"/>
        <end position="440"/>
    </location>
</feature>
<evidence type="ECO:0000256" key="3">
    <source>
        <dbReference type="ARBA" id="ARBA00022692"/>
    </source>
</evidence>
<dbReference type="PANTHER" id="PTHR30287">
    <property type="entry name" value="MEMBRANE COMPONENT OF PREDICTED ABC SUPERFAMILY METABOLITE UPTAKE TRANSPORTER"/>
    <property type="match status" value="1"/>
</dbReference>
<feature type="transmembrane region" description="Helical" evidence="6">
    <location>
        <begin position="344"/>
        <end position="362"/>
    </location>
</feature>
<dbReference type="InterPro" id="IPR003838">
    <property type="entry name" value="ABC3_permease_C"/>
</dbReference>
<proteinExistence type="predicted"/>
<dbReference type="Proteomes" id="UP001454086">
    <property type="component" value="Unassembled WGS sequence"/>
</dbReference>
<dbReference type="InterPro" id="IPR038766">
    <property type="entry name" value="Membrane_comp_ABC_pdt"/>
</dbReference>
<feature type="domain" description="ABC3 transporter permease C-terminal" evidence="7">
    <location>
        <begin position="255"/>
        <end position="359"/>
    </location>
</feature>
<dbReference type="PANTHER" id="PTHR30287:SF2">
    <property type="entry name" value="BLL1001 PROTEIN"/>
    <property type="match status" value="1"/>
</dbReference>
<feature type="transmembrane region" description="Helical" evidence="6">
    <location>
        <begin position="700"/>
        <end position="727"/>
    </location>
</feature>
<evidence type="ECO:0000256" key="6">
    <source>
        <dbReference type="SAM" id="Phobius"/>
    </source>
</evidence>
<feature type="transmembrane region" description="Helical" evidence="6">
    <location>
        <begin position="739"/>
        <end position="761"/>
    </location>
</feature>